<reference evidence="2" key="2">
    <citation type="submission" date="2018-05" db="EMBL/GenBank/DDBJ databases">
        <title>OpunRS2 (Oryza punctata Reference Sequence Version 2).</title>
        <authorList>
            <person name="Zhang J."/>
            <person name="Kudrna D."/>
            <person name="Lee S."/>
            <person name="Talag J."/>
            <person name="Welchert J."/>
            <person name="Wing R.A."/>
        </authorList>
    </citation>
    <scope>NUCLEOTIDE SEQUENCE [LARGE SCALE GENOMIC DNA]</scope>
</reference>
<protein>
    <submittedName>
        <fullName evidence="2">Uncharacterized protein</fullName>
    </submittedName>
</protein>
<evidence type="ECO:0000313" key="3">
    <source>
        <dbReference type="Proteomes" id="UP000026962"/>
    </source>
</evidence>
<name>A0A0E0M5V2_ORYPU</name>
<feature type="compositionally biased region" description="Basic and acidic residues" evidence="1">
    <location>
        <begin position="22"/>
        <end position="32"/>
    </location>
</feature>
<dbReference type="HOGENOM" id="CLU_2780245_0_0_1"/>
<dbReference type="AlphaFoldDB" id="A0A0E0M5V2"/>
<feature type="compositionally biased region" description="Polar residues" evidence="1">
    <location>
        <begin position="9"/>
        <end position="21"/>
    </location>
</feature>
<feature type="region of interest" description="Disordered" evidence="1">
    <location>
        <begin position="9"/>
        <end position="32"/>
    </location>
</feature>
<evidence type="ECO:0000256" key="1">
    <source>
        <dbReference type="SAM" id="MobiDB-lite"/>
    </source>
</evidence>
<feature type="region of interest" description="Disordered" evidence="1">
    <location>
        <begin position="46"/>
        <end position="69"/>
    </location>
</feature>
<sequence>MTYEVKFLTNQGELPNYNSTQHKADTETTPDNDHIETMQGGGTRLASNAAASGGCNDDEGTLGDGCNRW</sequence>
<dbReference type="Gramene" id="OPUNC10G03090.1">
    <property type="protein sequence ID" value="OPUNC10G03090.1"/>
    <property type="gene ID" value="OPUNC10G03090"/>
</dbReference>
<reference evidence="2" key="1">
    <citation type="submission" date="2015-04" db="UniProtKB">
        <authorList>
            <consortium name="EnsemblPlants"/>
        </authorList>
    </citation>
    <scope>IDENTIFICATION</scope>
</reference>
<keyword evidence="3" id="KW-1185">Reference proteome</keyword>
<accession>A0A0E0M5V2</accession>
<organism evidence="2">
    <name type="scientific">Oryza punctata</name>
    <name type="common">Red rice</name>
    <dbReference type="NCBI Taxonomy" id="4537"/>
    <lineage>
        <taxon>Eukaryota</taxon>
        <taxon>Viridiplantae</taxon>
        <taxon>Streptophyta</taxon>
        <taxon>Embryophyta</taxon>
        <taxon>Tracheophyta</taxon>
        <taxon>Spermatophyta</taxon>
        <taxon>Magnoliopsida</taxon>
        <taxon>Liliopsida</taxon>
        <taxon>Poales</taxon>
        <taxon>Poaceae</taxon>
        <taxon>BOP clade</taxon>
        <taxon>Oryzoideae</taxon>
        <taxon>Oryzeae</taxon>
        <taxon>Oryzinae</taxon>
        <taxon>Oryza</taxon>
    </lineage>
</organism>
<dbReference type="Proteomes" id="UP000026962">
    <property type="component" value="Chromosome 10"/>
</dbReference>
<evidence type="ECO:0000313" key="2">
    <source>
        <dbReference type="EnsemblPlants" id="OPUNC10G03090.1"/>
    </source>
</evidence>
<proteinExistence type="predicted"/>
<dbReference type="EnsemblPlants" id="OPUNC10G03090.1">
    <property type="protein sequence ID" value="OPUNC10G03090.1"/>
    <property type="gene ID" value="OPUNC10G03090"/>
</dbReference>